<dbReference type="EMBL" id="JABSTQ010010161">
    <property type="protein sequence ID" value="KAG0422974.1"/>
    <property type="molecule type" value="Genomic_DNA"/>
</dbReference>
<keyword evidence="2" id="KW-1185">Reference proteome</keyword>
<feature type="non-terminal residue" evidence="1">
    <location>
        <position position="255"/>
    </location>
</feature>
<name>A0AC60PPM0_IXOPE</name>
<evidence type="ECO:0000313" key="1">
    <source>
        <dbReference type="EMBL" id="KAG0422974.1"/>
    </source>
</evidence>
<dbReference type="Proteomes" id="UP000805193">
    <property type="component" value="Unassembled WGS sequence"/>
</dbReference>
<protein>
    <submittedName>
        <fullName evidence="1">Uncharacterized protein</fullName>
    </submittedName>
</protein>
<reference evidence="1 2" key="1">
    <citation type="journal article" date="2020" name="Cell">
        <title>Large-Scale Comparative Analyses of Tick Genomes Elucidate Their Genetic Diversity and Vector Capacities.</title>
        <authorList>
            <consortium name="Tick Genome and Microbiome Consortium (TIGMIC)"/>
            <person name="Jia N."/>
            <person name="Wang J."/>
            <person name="Shi W."/>
            <person name="Du L."/>
            <person name="Sun Y."/>
            <person name="Zhan W."/>
            <person name="Jiang J.F."/>
            <person name="Wang Q."/>
            <person name="Zhang B."/>
            <person name="Ji P."/>
            <person name="Bell-Sakyi L."/>
            <person name="Cui X.M."/>
            <person name="Yuan T.T."/>
            <person name="Jiang B.G."/>
            <person name="Yang W.F."/>
            <person name="Lam T.T."/>
            <person name="Chang Q.C."/>
            <person name="Ding S.J."/>
            <person name="Wang X.J."/>
            <person name="Zhu J.G."/>
            <person name="Ruan X.D."/>
            <person name="Zhao L."/>
            <person name="Wei J.T."/>
            <person name="Ye R.Z."/>
            <person name="Que T.C."/>
            <person name="Du C.H."/>
            <person name="Zhou Y.H."/>
            <person name="Cheng J.X."/>
            <person name="Dai P.F."/>
            <person name="Guo W.B."/>
            <person name="Han X.H."/>
            <person name="Huang E.J."/>
            <person name="Li L.F."/>
            <person name="Wei W."/>
            <person name="Gao Y.C."/>
            <person name="Liu J.Z."/>
            <person name="Shao H.Z."/>
            <person name="Wang X."/>
            <person name="Wang C.C."/>
            <person name="Yang T.C."/>
            <person name="Huo Q.B."/>
            <person name="Li W."/>
            <person name="Chen H.Y."/>
            <person name="Chen S.E."/>
            <person name="Zhou L.G."/>
            <person name="Ni X.B."/>
            <person name="Tian J.H."/>
            <person name="Sheng Y."/>
            <person name="Liu T."/>
            <person name="Pan Y.S."/>
            <person name="Xia L.Y."/>
            <person name="Li J."/>
            <person name="Zhao F."/>
            <person name="Cao W.C."/>
        </authorList>
    </citation>
    <scope>NUCLEOTIDE SEQUENCE [LARGE SCALE GENOMIC DNA]</scope>
    <source>
        <strain evidence="1">Iper-2018</strain>
    </source>
</reference>
<gene>
    <name evidence="1" type="ORF">HPB47_001260</name>
</gene>
<proteinExistence type="predicted"/>
<organism evidence="1 2">
    <name type="scientific">Ixodes persulcatus</name>
    <name type="common">Taiga tick</name>
    <dbReference type="NCBI Taxonomy" id="34615"/>
    <lineage>
        <taxon>Eukaryota</taxon>
        <taxon>Metazoa</taxon>
        <taxon>Ecdysozoa</taxon>
        <taxon>Arthropoda</taxon>
        <taxon>Chelicerata</taxon>
        <taxon>Arachnida</taxon>
        <taxon>Acari</taxon>
        <taxon>Parasitiformes</taxon>
        <taxon>Ixodida</taxon>
        <taxon>Ixodoidea</taxon>
        <taxon>Ixodidae</taxon>
        <taxon>Ixodinae</taxon>
        <taxon>Ixodes</taxon>
    </lineage>
</organism>
<accession>A0AC60PPM0</accession>
<evidence type="ECO:0000313" key="2">
    <source>
        <dbReference type="Proteomes" id="UP000805193"/>
    </source>
</evidence>
<sequence length="255" mass="28380">MIMKNKEAVLGKPVTGDPQPKKFRLREATFPEVEDALLIWPHDARSRDIPVNGLLLRKRAEPLAAILGHDDFLCSDGWLSRFKARHGVTFKCISGESDGVDDGVVANWKNQPLPGLLAGYEPHNISNADERGPYYKMRPGKTCSLSGEPCHGGKRSKERQNIDSVIDLKFAVQVVSAVWKQVEARVIKNCFRKAGFVFNDSEEPVPLVDNPDEPEPGFWEAVEKAFGSEDFSDYVNVDADVVSTEQLTDEEIVAQ</sequence>
<comment type="caution">
    <text evidence="1">The sequence shown here is derived from an EMBL/GenBank/DDBJ whole genome shotgun (WGS) entry which is preliminary data.</text>
</comment>